<dbReference type="Proteomes" id="UP000800039">
    <property type="component" value="Unassembled WGS sequence"/>
</dbReference>
<protein>
    <submittedName>
        <fullName evidence="1">Uncharacterized protein</fullName>
    </submittedName>
</protein>
<proteinExistence type="predicted"/>
<comment type="caution">
    <text evidence="1">The sequence shown here is derived from an EMBL/GenBank/DDBJ whole genome shotgun (WGS) entry which is preliminary data.</text>
</comment>
<dbReference type="RefSeq" id="XP_040782739.1">
    <property type="nucleotide sequence ID" value="XM_040934346.1"/>
</dbReference>
<dbReference type="GeneID" id="63851597"/>
<accession>A0A9P4G761</accession>
<organism evidence="1 2">
    <name type="scientific">Cucurbitaria berberidis CBS 394.84</name>
    <dbReference type="NCBI Taxonomy" id="1168544"/>
    <lineage>
        <taxon>Eukaryota</taxon>
        <taxon>Fungi</taxon>
        <taxon>Dikarya</taxon>
        <taxon>Ascomycota</taxon>
        <taxon>Pezizomycotina</taxon>
        <taxon>Dothideomycetes</taxon>
        <taxon>Pleosporomycetidae</taxon>
        <taxon>Pleosporales</taxon>
        <taxon>Pleosporineae</taxon>
        <taxon>Cucurbitariaceae</taxon>
        <taxon>Cucurbitaria</taxon>
    </lineage>
</organism>
<dbReference type="AlphaFoldDB" id="A0A9P4G761"/>
<evidence type="ECO:0000313" key="1">
    <source>
        <dbReference type="EMBL" id="KAF1840176.1"/>
    </source>
</evidence>
<sequence length="194" mass="22764">MCLIGWSAYPPREYMMFVVSGNVLVLQRVHLDWFCTSNRDQIQFFSWLSKYNHSPFLTVSIGDTDPHVKFRYSEAARSFPMVCERIIEILLNAYDLIVLAKQQKVRTMPCGEIDRATIWYLHYLVPRIPFWYNRPMIDSELAISQKIIAMVSDLLPDLMSATEALDVQGENKVQKDYIVPVQRNRKTRPKFNRP</sequence>
<keyword evidence="2" id="KW-1185">Reference proteome</keyword>
<name>A0A9P4G761_9PLEO</name>
<gene>
    <name evidence="1" type="ORF">K460DRAFT_371387</name>
</gene>
<reference evidence="1" key="1">
    <citation type="submission" date="2020-01" db="EMBL/GenBank/DDBJ databases">
        <authorList>
            <consortium name="DOE Joint Genome Institute"/>
            <person name="Haridas S."/>
            <person name="Albert R."/>
            <person name="Binder M."/>
            <person name="Bloem J."/>
            <person name="Labutti K."/>
            <person name="Salamov A."/>
            <person name="Andreopoulos B."/>
            <person name="Baker S.E."/>
            <person name="Barry K."/>
            <person name="Bills G."/>
            <person name="Bluhm B.H."/>
            <person name="Cannon C."/>
            <person name="Castanera R."/>
            <person name="Culley D.E."/>
            <person name="Daum C."/>
            <person name="Ezra D."/>
            <person name="Gonzalez J.B."/>
            <person name="Henrissat B."/>
            <person name="Kuo A."/>
            <person name="Liang C."/>
            <person name="Lipzen A."/>
            <person name="Lutzoni F."/>
            <person name="Magnuson J."/>
            <person name="Mondo S."/>
            <person name="Nolan M."/>
            <person name="Ohm R."/>
            <person name="Pangilinan J."/>
            <person name="Park H.-J."/>
            <person name="Ramirez L."/>
            <person name="Alfaro M."/>
            <person name="Sun H."/>
            <person name="Tritt A."/>
            <person name="Yoshinaga Y."/>
            <person name="Zwiers L.-H."/>
            <person name="Turgeon B.G."/>
            <person name="Goodwin S.B."/>
            <person name="Spatafora J.W."/>
            <person name="Crous P.W."/>
            <person name="Grigoriev I.V."/>
        </authorList>
    </citation>
    <scope>NUCLEOTIDE SEQUENCE</scope>
    <source>
        <strain evidence="1">CBS 394.84</strain>
    </source>
</reference>
<dbReference type="EMBL" id="ML976620">
    <property type="protein sequence ID" value="KAF1840176.1"/>
    <property type="molecule type" value="Genomic_DNA"/>
</dbReference>
<evidence type="ECO:0000313" key="2">
    <source>
        <dbReference type="Proteomes" id="UP000800039"/>
    </source>
</evidence>